<reference evidence="2 3" key="1">
    <citation type="submission" date="2024-09" db="EMBL/GenBank/DDBJ databases">
        <title>Chromosome-scale assembly of Riccia sorocarpa.</title>
        <authorList>
            <person name="Paukszto L."/>
        </authorList>
    </citation>
    <scope>NUCLEOTIDE SEQUENCE [LARGE SCALE GENOMIC DNA]</scope>
    <source>
        <strain evidence="2">LP-2024</strain>
        <tissue evidence="2">Aerial parts of the thallus</tissue>
    </source>
</reference>
<dbReference type="EMBL" id="JBJQOH010000001">
    <property type="protein sequence ID" value="KAL3701855.1"/>
    <property type="molecule type" value="Genomic_DNA"/>
</dbReference>
<proteinExistence type="predicted"/>
<accession>A0ABD3IHK5</accession>
<keyword evidence="3" id="KW-1185">Reference proteome</keyword>
<evidence type="ECO:0000256" key="1">
    <source>
        <dbReference type="SAM" id="MobiDB-lite"/>
    </source>
</evidence>
<feature type="region of interest" description="Disordered" evidence="1">
    <location>
        <begin position="1"/>
        <end position="29"/>
    </location>
</feature>
<evidence type="ECO:0000313" key="2">
    <source>
        <dbReference type="EMBL" id="KAL3701855.1"/>
    </source>
</evidence>
<dbReference type="AlphaFoldDB" id="A0ABD3IHK5"/>
<evidence type="ECO:0000313" key="3">
    <source>
        <dbReference type="Proteomes" id="UP001633002"/>
    </source>
</evidence>
<dbReference type="Proteomes" id="UP001633002">
    <property type="component" value="Unassembled WGS sequence"/>
</dbReference>
<organism evidence="2 3">
    <name type="scientific">Riccia sorocarpa</name>
    <dbReference type="NCBI Taxonomy" id="122646"/>
    <lineage>
        <taxon>Eukaryota</taxon>
        <taxon>Viridiplantae</taxon>
        <taxon>Streptophyta</taxon>
        <taxon>Embryophyta</taxon>
        <taxon>Marchantiophyta</taxon>
        <taxon>Marchantiopsida</taxon>
        <taxon>Marchantiidae</taxon>
        <taxon>Marchantiales</taxon>
        <taxon>Ricciaceae</taxon>
        <taxon>Riccia</taxon>
    </lineage>
</organism>
<comment type="caution">
    <text evidence="2">The sequence shown here is derived from an EMBL/GenBank/DDBJ whole genome shotgun (WGS) entry which is preliminary data.</text>
</comment>
<protein>
    <submittedName>
        <fullName evidence="2">Uncharacterized protein</fullName>
    </submittedName>
</protein>
<gene>
    <name evidence="2" type="ORF">R1sor_019877</name>
</gene>
<feature type="compositionally biased region" description="Polar residues" evidence="1">
    <location>
        <begin position="1"/>
        <end position="15"/>
    </location>
</feature>
<name>A0ABD3IHK5_9MARC</name>
<sequence>MSSAVAERSNITFRSRPSVEPRGGQAGAEIQTFKISPGKTLEGDPRSPSMCAVKFERYVVGEVLDLGSKLKNSEKRMTVLADNVVYESNLGTPEKLCFAKAAHLLAEVE</sequence>